<feature type="signal peptide" evidence="8">
    <location>
        <begin position="1"/>
        <end position="21"/>
    </location>
</feature>
<dbReference type="InterPro" id="IPR017981">
    <property type="entry name" value="GPCR_2-like_7TM"/>
</dbReference>
<dbReference type="PANTHER" id="PTHR12011">
    <property type="entry name" value="ADHESION G-PROTEIN COUPLED RECEPTOR"/>
    <property type="match status" value="1"/>
</dbReference>
<dbReference type="GO" id="GO:0004930">
    <property type="term" value="F:G protein-coupled receptor activity"/>
    <property type="evidence" value="ECO:0007669"/>
    <property type="project" value="InterPro"/>
</dbReference>
<dbReference type="PANTHER" id="PTHR12011:SF347">
    <property type="entry name" value="FI21270P1-RELATED"/>
    <property type="match status" value="1"/>
</dbReference>
<evidence type="ECO:0000313" key="9">
    <source>
        <dbReference type="EMBL" id="CAD7223654.1"/>
    </source>
</evidence>
<feature type="transmembrane region" description="Helical" evidence="7">
    <location>
        <begin position="264"/>
        <end position="286"/>
    </location>
</feature>
<dbReference type="InterPro" id="IPR036383">
    <property type="entry name" value="TSP1_rpt_sf"/>
</dbReference>
<comment type="subcellular location">
    <subcellularLocation>
        <location evidence="1">Membrane</location>
        <topology evidence="1">Multi-pass membrane protein</topology>
    </subcellularLocation>
</comment>
<sequence length="428" mass="47118">MRASSLLTPAFILLLAHLAASEDVVDGRWSEWGTLHSSCSVTCGGGTVTEHRSCSDPPPRNGGKECEGNSTRQSPCNTDPCGDPCTFLPNKEKPYRDNCPLYAQCEDQSTDYEAKAACVCILGYELNKAKDACIRPMPPPPTPRPIPTLKPEIKTVVTIITTSASSIILVFLGITLGIFILLRIFTRDRVIQMNMEIALAGAHICLLFPLDTSEDETLCRIISILIHFFFTSCFMFMFLEAVHMYSLVAYVVKKDGMFSSIQNIIIGWGIAGIVVTVTMCFAFKGYGSEYMCWLQLNMTGVTLGSYIPVCCLTILTLILIEAAGNSDNYKKLPEMDKAQLFSAKVSQRFNLAILLLVLVTFILGTFAYYEMDPGLYGSFSTCNAILGAVIFIGHTMGNEIVSRQDTGLRSRTKNSSTPNLQAWDKRCP</sequence>
<evidence type="ECO:0000256" key="1">
    <source>
        <dbReference type="ARBA" id="ARBA00004141"/>
    </source>
</evidence>
<feature type="chain" id="PRO_5044006021" evidence="8">
    <location>
        <begin position="22"/>
        <end position="428"/>
    </location>
</feature>
<keyword evidence="5" id="KW-1015">Disulfide bond</keyword>
<feature type="transmembrane region" description="Helical" evidence="7">
    <location>
        <begin position="156"/>
        <end position="181"/>
    </location>
</feature>
<organism evidence="9">
    <name type="scientific">Cyprideis torosa</name>
    <dbReference type="NCBI Taxonomy" id="163714"/>
    <lineage>
        <taxon>Eukaryota</taxon>
        <taxon>Metazoa</taxon>
        <taxon>Ecdysozoa</taxon>
        <taxon>Arthropoda</taxon>
        <taxon>Crustacea</taxon>
        <taxon>Oligostraca</taxon>
        <taxon>Ostracoda</taxon>
        <taxon>Podocopa</taxon>
        <taxon>Podocopida</taxon>
        <taxon>Cytherocopina</taxon>
        <taxon>Cytheroidea</taxon>
        <taxon>Cytherideidae</taxon>
        <taxon>Cyprideis</taxon>
    </lineage>
</organism>
<dbReference type="InterPro" id="IPR000884">
    <property type="entry name" value="TSP1_rpt"/>
</dbReference>
<dbReference type="GO" id="GO:0007166">
    <property type="term" value="P:cell surface receptor signaling pathway"/>
    <property type="evidence" value="ECO:0007669"/>
    <property type="project" value="InterPro"/>
</dbReference>
<gene>
    <name evidence="9" type="ORF">CTOB1V02_LOCUS1634</name>
</gene>
<dbReference type="Pfam" id="PF00090">
    <property type="entry name" value="TSP_1"/>
    <property type="match status" value="1"/>
</dbReference>
<feature type="compositionally biased region" description="Polar residues" evidence="6">
    <location>
        <begin position="68"/>
        <end position="77"/>
    </location>
</feature>
<dbReference type="PROSITE" id="PS50092">
    <property type="entry name" value="TSP1"/>
    <property type="match status" value="1"/>
</dbReference>
<evidence type="ECO:0000256" key="3">
    <source>
        <dbReference type="ARBA" id="ARBA00022989"/>
    </source>
</evidence>
<dbReference type="PROSITE" id="PS50261">
    <property type="entry name" value="G_PROTEIN_RECEP_F2_4"/>
    <property type="match status" value="1"/>
</dbReference>
<dbReference type="Gene3D" id="1.20.1070.10">
    <property type="entry name" value="Rhodopsin 7-helix transmembrane proteins"/>
    <property type="match status" value="1"/>
</dbReference>
<reference evidence="9" key="1">
    <citation type="submission" date="2020-11" db="EMBL/GenBank/DDBJ databases">
        <authorList>
            <person name="Tran Van P."/>
        </authorList>
    </citation>
    <scope>NUCLEOTIDE SEQUENCE</scope>
</reference>
<accession>A0A7R8ZKP8</accession>
<keyword evidence="8" id="KW-0732">Signal</keyword>
<keyword evidence="4 7" id="KW-0472">Membrane</keyword>
<dbReference type="SMART" id="SM00209">
    <property type="entry name" value="TSP1"/>
    <property type="match status" value="1"/>
</dbReference>
<evidence type="ECO:0000256" key="8">
    <source>
        <dbReference type="SAM" id="SignalP"/>
    </source>
</evidence>
<protein>
    <submittedName>
        <fullName evidence="9">Uncharacterized protein</fullName>
    </submittedName>
</protein>
<dbReference type="SUPFAM" id="SSF82895">
    <property type="entry name" value="TSP-1 type 1 repeat"/>
    <property type="match status" value="1"/>
</dbReference>
<feature type="transmembrane region" description="Helical" evidence="7">
    <location>
        <begin position="306"/>
        <end position="328"/>
    </location>
</feature>
<evidence type="ECO:0000256" key="4">
    <source>
        <dbReference type="ARBA" id="ARBA00023136"/>
    </source>
</evidence>
<feature type="transmembrane region" description="Helical" evidence="7">
    <location>
        <begin position="222"/>
        <end position="252"/>
    </location>
</feature>
<evidence type="ECO:0000256" key="5">
    <source>
        <dbReference type="ARBA" id="ARBA00023157"/>
    </source>
</evidence>
<evidence type="ECO:0000256" key="2">
    <source>
        <dbReference type="ARBA" id="ARBA00022692"/>
    </source>
</evidence>
<dbReference type="Pfam" id="PF00002">
    <property type="entry name" value="7tm_2"/>
    <property type="match status" value="1"/>
</dbReference>
<dbReference type="Gene3D" id="2.20.100.10">
    <property type="entry name" value="Thrombospondin type-1 (TSP1) repeat"/>
    <property type="match status" value="1"/>
</dbReference>
<evidence type="ECO:0000256" key="7">
    <source>
        <dbReference type="SAM" id="Phobius"/>
    </source>
</evidence>
<keyword evidence="2 7" id="KW-0812">Transmembrane</keyword>
<dbReference type="OrthoDB" id="5973910at2759"/>
<dbReference type="GO" id="GO:0005886">
    <property type="term" value="C:plasma membrane"/>
    <property type="evidence" value="ECO:0007669"/>
    <property type="project" value="TreeGrafter"/>
</dbReference>
<dbReference type="AlphaFoldDB" id="A0A7R8ZKP8"/>
<dbReference type="FunFam" id="2.20.100.10:FF:000001">
    <property type="entry name" value="semaphorin-5A isoform X1"/>
    <property type="match status" value="1"/>
</dbReference>
<feature type="transmembrane region" description="Helical" evidence="7">
    <location>
        <begin position="375"/>
        <end position="393"/>
    </location>
</feature>
<feature type="transmembrane region" description="Helical" evidence="7">
    <location>
        <begin position="349"/>
        <end position="369"/>
    </location>
</feature>
<proteinExistence type="predicted"/>
<dbReference type="InterPro" id="IPR000832">
    <property type="entry name" value="GPCR_2_secretin-like"/>
</dbReference>
<dbReference type="EMBL" id="OB660235">
    <property type="protein sequence ID" value="CAD7223654.1"/>
    <property type="molecule type" value="Genomic_DNA"/>
</dbReference>
<name>A0A7R8ZKP8_9CRUS</name>
<feature type="region of interest" description="Disordered" evidence="6">
    <location>
        <begin position="50"/>
        <end position="77"/>
    </location>
</feature>
<evidence type="ECO:0000256" key="6">
    <source>
        <dbReference type="SAM" id="MobiDB-lite"/>
    </source>
</evidence>
<keyword evidence="3 7" id="KW-1133">Transmembrane helix</keyword>